<dbReference type="Pfam" id="PF00023">
    <property type="entry name" value="Ank"/>
    <property type="match status" value="1"/>
</dbReference>
<feature type="repeat" description="ANK" evidence="3">
    <location>
        <begin position="50"/>
        <end position="82"/>
    </location>
</feature>
<dbReference type="PANTHER" id="PTHR24203">
    <property type="entry name" value="ANKYRIN REPEAT FAMILY PROTEIN"/>
    <property type="match status" value="1"/>
</dbReference>
<feature type="repeat" description="ANK" evidence="3">
    <location>
        <begin position="127"/>
        <end position="152"/>
    </location>
</feature>
<feature type="repeat" description="ANK" evidence="3">
    <location>
        <begin position="454"/>
        <end position="490"/>
    </location>
</feature>
<reference evidence="4" key="2">
    <citation type="submission" date="2021-04" db="EMBL/GenBank/DDBJ databases">
        <authorList>
            <person name="Podell S."/>
        </authorList>
    </citation>
    <scope>NUCLEOTIDE SEQUENCE</scope>
    <source>
        <strain evidence="4">Hildebrandi</strain>
    </source>
</reference>
<evidence type="ECO:0000256" key="2">
    <source>
        <dbReference type="ARBA" id="ARBA00023043"/>
    </source>
</evidence>
<dbReference type="AlphaFoldDB" id="A0A9K3LRA3"/>
<accession>A0A9K3LRA3</accession>
<sequence length="610" mass="66499">MDQIFLQACETGAFATAHETLLQWQSSKDKDGDSSDTAELLNTAYSYNQDRYSPLVLAAANGHAKLVKLLLDFGACITYRSPAGRTRKGTTAIHEAAEAGHANVLRVLLHHDETQKTELANWTIGYLGVTPLHAAAAHGHAEATEVLLEAGAKNYSKYLHENDGGMPSLVEPRGGKNVSKSTQERLVDTPLLVACTYGHDEVVRLLLRNSTHNINDCDNAGRTPLFIAVKVRHAGIVRQLLRAGADVDRPEHHFSNTPLHEAVKRERLDLVQELLAGGAELQENHLGETPLFIAIEKGNLAIVRTIVQARRDQALMLHRSSPVAVPHPLYNDNRPASKQRGPLHYACSFLNSINLDMVKLLHGMGAPVNQQDPSYLGATPLLICSRCDRSAYSGGRCKATVAEYLIQSGADVYMTDTYGRTALHRAAQSGCEAMVQLLLRTRAKHRLDQPDLHHHATPLHFAVQGYSSRGSARVVELLAEKGANVDHQDKSGMSPLHIASRSGAVDIVRVLLERNAQVSVTASDGKTPLHVAVEAGHLDMVRLLVKHSTRVDQKDVRGWTPLAIACAHGNADLVQALMEVHVAGERGNVEHVKRLLLHTADGNCNVYCSI</sequence>
<gene>
    <name evidence="4" type="ORF">IV203_029255</name>
</gene>
<feature type="repeat" description="ANK" evidence="3">
    <location>
        <begin position="220"/>
        <end position="252"/>
    </location>
</feature>
<dbReference type="Pfam" id="PF13637">
    <property type="entry name" value="Ank_4"/>
    <property type="match status" value="1"/>
</dbReference>
<evidence type="ECO:0000313" key="5">
    <source>
        <dbReference type="Proteomes" id="UP000693970"/>
    </source>
</evidence>
<proteinExistence type="predicted"/>
<dbReference type="InterPro" id="IPR002110">
    <property type="entry name" value="Ankyrin_rpt"/>
</dbReference>
<keyword evidence="1" id="KW-0677">Repeat</keyword>
<dbReference type="Pfam" id="PF12796">
    <property type="entry name" value="Ank_2"/>
    <property type="match status" value="5"/>
</dbReference>
<feature type="repeat" description="ANK" evidence="3">
    <location>
        <begin position="491"/>
        <end position="523"/>
    </location>
</feature>
<keyword evidence="2 3" id="KW-0040">ANK repeat</keyword>
<protein>
    <submittedName>
        <fullName evidence="4">Ankyrin repeat domain protein</fullName>
    </submittedName>
</protein>
<name>A0A9K3LRA3_9STRA</name>
<feature type="repeat" description="ANK" evidence="3">
    <location>
        <begin position="524"/>
        <end position="556"/>
    </location>
</feature>
<feature type="repeat" description="ANK" evidence="3">
    <location>
        <begin position="254"/>
        <end position="286"/>
    </location>
</feature>
<evidence type="ECO:0000256" key="1">
    <source>
        <dbReference type="ARBA" id="ARBA00022737"/>
    </source>
</evidence>
<dbReference type="PANTHER" id="PTHR24203:SF86">
    <property type="entry name" value="PROTEASOME 26S SUBUNIT, NON-ATPASE 10"/>
    <property type="match status" value="1"/>
</dbReference>
<keyword evidence="5" id="KW-1185">Reference proteome</keyword>
<dbReference type="SMART" id="SM00248">
    <property type="entry name" value="ANK"/>
    <property type="match status" value="14"/>
</dbReference>
<dbReference type="EMBL" id="JAGRRH010000007">
    <property type="protein sequence ID" value="KAG7366585.1"/>
    <property type="molecule type" value="Genomic_DNA"/>
</dbReference>
<dbReference type="PROSITE" id="PS50297">
    <property type="entry name" value="ANK_REP_REGION"/>
    <property type="match status" value="9"/>
</dbReference>
<dbReference type="PROSITE" id="PS50088">
    <property type="entry name" value="ANK_REPEAT"/>
    <property type="match status" value="9"/>
</dbReference>
<evidence type="ECO:0000256" key="3">
    <source>
        <dbReference type="PROSITE-ProRule" id="PRU00023"/>
    </source>
</evidence>
<dbReference type="Proteomes" id="UP000693970">
    <property type="component" value="Unassembled WGS sequence"/>
</dbReference>
<feature type="repeat" description="ANK" evidence="3">
    <location>
        <begin position="418"/>
        <end position="443"/>
    </location>
</feature>
<feature type="repeat" description="ANK" evidence="3">
    <location>
        <begin position="88"/>
        <end position="111"/>
    </location>
</feature>
<organism evidence="4 5">
    <name type="scientific">Nitzschia inconspicua</name>
    <dbReference type="NCBI Taxonomy" id="303405"/>
    <lineage>
        <taxon>Eukaryota</taxon>
        <taxon>Sar</taxon>
        <taxon>Stramenopiles</taxon>
        <taxon>Ochrophyta</taxon>
        <taxon>Bacillariophyta</taxon>
        <taxon>Bacillariophyceae</taxon>
        <taxon>Bacillariophycidae</taxon>
        <taxon>Bacillariales</taxon>
        <taxon>Bacillariaceae</taxon>
        <taxon>Nitzschia</taxon>
    </lineage>
</organism>
<reference evidence="4" key="1">
    <citation type="journal article" date="2021" name="Sci. Rep.">
        <title>Diploid genomic architecture of Nitzschia inconspicua, an elite biomass production diatom.</title>
        <authorList>
            <person name="Oliver A."/>
            <person name="Podell S."/>
            <person name="Pinowska A."/>
            <person name="Traller J.C."/>
            <person name="Smith S.R."/>
            <person name="McClure R."/>
            <person name="Beliaev A."/>
            <person name="Bohutskyi P."/>
            <person name="Hill E.A."/>
            <person name="Rabines A."/>
            <person name="Zheng H."/>
            <person name="Allen L.Z."/>
            <person name="Kuo A."/>
            <person name="Grigoriev I.V."/>
            <person name="Allen A.E."/>
            <person name="Hazlebeck D."/>
            <person name="Allen E.E."/>
        </authorList>
    </citation>
    <scope>NUCLEOTIDE SEQUENCE</scope>
    <source>
        <strain evidence="4">Hildebrandi</strain>
    </source>
</reference>
<evidence type="ECO:0000313" key="4">
    <source>
        <dbReference type="EMBL" id="KAG7366585.1"/>
    </source>
</evidence>
<dbReference type="OrthoDB" id="10249694at2759"/>
<comment type="caution">
    <text evidence="4">The sequence shown here is derived from an EMBL/GenBank/DDBJ whole genome shotgun (WGS) entry which is preliminary data.</text>
</comment>